<dbReference type="KEGG" id="ache:ACHE_60557S"/>
<dbReference type="InterPro" id="IPR006047">
    <property type="entry name" value="GH13_cat_dom"/>
</dbReference>
<dbReference type="EMBL" id="AP024421">
    <property type="protein sequence ID" value="BCR90671.1"/>
    <property type="molecule type" value="Genomic_DNA"/>
</dbReference>
<evidence type="ECO:0000313" key="4">
    <source>
        <dbReference type="EMBL" id="BCR90671.1"/>
    </source>
</evidence>
<keyword evidence="2" id="KW-0462">Maltose metabolism</keyword>
<dbReference type="RefSeq" id="XP_043139193.1">
    <property type="nucleotide sequence ID" value="XM_043281745.1"/>
</dbReference>
<protein>
    <recommendedName>
        <fullName evidence="3">Glycosyl hydrolase family 13 catalytic domain-containing protein</fullName>
    </recommendedName>
</protein>
<dbReference type="InterPro" id="IPR017853">
    <property type="entry name" value="GH"/>
</dbReference>
<dbReference type="Gene3D" id="3.90.400.10">
    <property type="entry name" value="Oligo-1,6-glucosidase, Domain 2"/>
    <property type="match status" value="1"/>
</dbReference>
<proteinExistence type="inferred from homology"/>
<dbReference type="InterPro" id="IPR045857">
    <property type="entry name" value="O16G_dom_2"/>
</dbReference>
<sequence length="464" mass="53589">MGYDISHYEDVYRPYGTIQDMETLIAETHARGMYIMLDLVINHTFDQHAWFKESRSSKDNPKRDWYIWRPAKYSPTGKRLPPKNWRCCFGGGSAWEWDEHTEEYYLHVWATEQPDLNWDTLETRKAIYASAMDKPPDMPDAPITDPKAPYQPALSLYCNGPRIFEFLGEMNAVLSRYSAITVGELPYTHDTNLVLGYLSAGAKKLDMVFQFDAIEVGFGVTHKYETTTKNFTLPDFKAAVGATQKLIRDTDAWITVFLENHDEPRSVTQFTDDCPDFRVSSAKLLALMEACSSGTQYIYQGQEIGLVNAPKEIYSIENYLDISSCLFIKMVKERHGADNKEEFDKAFNALQHLARDHTRLPMPWNAKAKYGGFSEAAEMKGHEVKEPWMKPHHLVDETNISSQLHDPESVLAFWRKMIRFRQEHSDLLVYGDYRDLRLLAKDLFVFIKPGPVNFLFRLVLPFLV</sequence>
<dbReference type="GO" id="GO:0004556">
    <property type="term" value="F:alpha-amylase activity"/>
    <property type="evidence" value="ECO:0007669"/>
    <property type="project" value="TreeGrafter"/>
</dbReference>
<dbReference type="GO" id="GO:0004575">
    <property type="term" value="F:sucrose alpha-glucosidase activity"/>
    <property type="evidence" value="ECO:0007669"/>
    <property type="project" value="TreeGrafter"/>
</dbReference>
<evidence type="ECO:0000256" key="2">
    <source>
        <dbReference type="ARBA" id="ARBA00026248"/>
    </source>
</evidence>
<dbReference type="FunFam" id="3.90.400.10:FF:000004">
    <property type="entry name" value="Oligo-1,6-glucosidase"/>
    <property type="match status" value="1"/>
</dbReference>
<dbReference type="GO" id="GO:0004574">
    <property type="term" value="F:oligo-1,6-glucosidase activity"/>
    <property type="evidence" value="ECO:0007669"/>
    <property type="project" value="TreeGrafter"/>
</dbReference>
<dbReference type="GO" id="GO:0005987">
    <property type="term" value="P:sucrose catabolic process"/>
    <property type="evidence" value="ECO:0007669"/>
    <property type="project" value="TreeGrafter"/>
</dbReference>
<evidence type="ECO:0000259" key="3">
    <source>
        <dbReference type="SMART" id="SM00642"/>
    </source>
</evidence>
<evidence type="ECO:0000313" key="5">
    <source>
        <dbReference type="Proteomes" id="UP000637239"/>
    </source>
</evidence>
<dbReference type="GO" id="GO:0033934">
    <property type="term" value="F:glucan 1,4-alpha-maltotriohydrolase activity"/>
    <property type="evidence" value="ECO:0007669"/>
    <property type="project" value="TreeGrafter"/>
</dbReference>
<dbReference type="Proteomes" id="UP000637239">
    <property type="component" value="Chromosome 6"/>
</dbReference>
<accession>A0A7R7VTS3</accession>
<dbReference type="PANTHER" id="PTHR10357">
    <property type="entry name" value="ALPHA-AMYLASE FAMILY MEMBER"/>
    <property type="match status" value="1"/>
</dbReference>
<keyword evidence="5" id="KW-1185">Reference proteome</keyword>
<dbReference type="Pfam" id="PF00128">
    <property type="entry name" value="Alpha-amylase"/>
    <property type="match status" value="1"/>
</dbReference>
<comment type="similarity">
    <text evidence="1">Belongs to the glycosyl hydrolase 13 family.</text>
</comment>
<evidence type="ECO:0000256" key="1">
    <source>
        <dbReference type="ARBA" id="ARBA00008061"/>
    </source>
</evidence>
<reference evidence="4" key="1">
    <citation type="submission" date="2021-01" db="EMBL/GenBank/DDBJ databases">
        <authorList>
            <consortium name="Aspergillus chevalieri M1 genome sequencing consortium"/>
            <person name="Kazuki M."/>
            <person name="Futagami T."/>
        </authorList>
    </citation>
    <scope>NUCLEOTIDE SEQUENCE</scope>
    <source>
        <strain evidence="4">M1</strain>
    </source>
</reference>
<name>A0A7R7VTS3_ASPCH</name>
<dbReference type="SMART" id="SM00642">
    <property type="entry name" value="Aamy"/>
    <property type="match status" value="1"/>
</dbReference>
<gene>
    <name evidence="4" type="ORF">ACHE_60557S</name>
</gene>
<dbReference type="SUPFAM" id="SSF51445">
    <property type="entry name" value="(Trans)glycosidases"/>
    <property type="match status" value="1"/>
</dbReference>
<dbReference type="PANTHER" id="PTHR10357:SF179">
    <property type="entry name" value="NEUTRAL AND BASIC AMINO ACID TRANSPORT PROTEIN RBAT"/>
    <property type="match status" value="1"/>
</dbReference>
<dbReference type="GeneID" id="66985029"/>
<organism evidence="4 5">
    <name type="scientific">Aspergillus chevalieri</name>
    <name type="common">Eurotium chevalieri</name>
    <dbReference type="NCBI Taxonomy" id="182096"/>
    <lineage>
        <taxon>Eukaryota</taxon>
        <taxon>Fungi</taxon>
        <taxon>Dikarya</taxon>
        <taxon>Ascomycota</taxon>
        <taxon>Pezizomycotina</taxon>
        <taxon>Eurotiomycetes</taxon>
        <taxon>Eurotiomycetidae</taxon>
        <taxon>Eurotiales</taxon>
        <taxon>Aspergillaceae</taxon>
        <taxon>Aspergillus</taxon>
        <taxon>Aspergillus subgen. Aspergillus</taxon>
    </lineage>
</organism>
<reference evidence="4" key="2">
    <citation type="submission" date="2021-02" db="EMBL/GenBank/DDBJ databases">
        <title>Aspergillus chevalieri M1 genome sequence.</title>
        <authorList>
            <person name="Kadooka C."/>
            <person name="Mori K."/>
            <person name="Futagami T."/>
        </authorList>
    </citation>
    <scope>NUCLEOTIDE SEQUENCE</scope>
    <source>
        <strain evidence="4">M1</strain>
    </source>
</reference>
<dbReference type="AlphaFoldDB" id="A0A7R7VTS3"/>
<dbReference type="Gene3D" id="3.20.20.80">
    <property type="entry name" value="Glycosidases"/>
    <property type="match status" value="2"/>
</dbReference>
<dbReference type="GO" id="GO:0000025">
    <property type="term" value="P:maltose catabolic process"/>
    <property type="evidence" value="ECO:0007669"/>
    <property type="project" value="TreeGrafter"/>
</dbReference>
<feature type="domain" description="Glycosyl hydrolase family 13 catalytic" evidence="3">
    <location>
        <begin position="1"/>
        <end position="334"/>
    </location>
</feature>